<evidence type="ECO:0000256" key="1">
    <source>
        <dbReference type="SAM" id="MobiDB-lite"/>
    </source>
</evidence>
<dbReference type="SUPFAM" id="SSF56219">
    <property type="entry name" value="DNase I-like"/>
    <property type="match status" value="1"/>
</dbReference>
<accession>A0A8H3LXZ2</accession>
<proteinExistence type="predicted"/>
<dbReference type="InterPro" id="IPR036691">
    <property type="entry name" value="Endo/exonu/phosph_ase_sf"/>
</dbReference>
<dbReference type="PANTHER" id="PTHR19446">
    <property type="entry name" value="REVERSE TRANSCRIPTASES"/>
    <property type="match status" value="1"/>
</dbReference>
<dbReference type="PROSITE" id="PS50879">
    <property type="entry name" value="RNASE_H_1"/>
    <property type="match status" value="1"/>
</dbReference>
<organism evidence="4 5">
    <name type="scientific">Rhizophagus clarus</name>
    <dbReference type="NCBI Taxonomy" id="94130"/>
    <lineage>
        <taxon>Eukaryota</taxon>
        <taxon>Fungi</taxon>
        <taxon>Fungi incertae sedis</taxon>
        <taxon>Mucoromycota</taxon>
        <taxon>Glomeromycotina</taxon>
        <taxon>Glomeromycetes</taxon>
        <taxon>Glomerales</taxon>
        <taxon>Glomeraceae</taxon>
        <taxon>Rhizophagus</taxon>
    </lineage>
</organism>
<dbReference type="GO" id="GO:0003676">
    <property type="term" value="F:nucleic acid binding"/>
    <property type="evidence" value="ECO:0007669"/>
    <property type="project" value="InterPro"/>
</dbReference>
<evidence type="ECO:0000259" key="2">
    <source>
        <dbReference type="PROSITE" id="PS50878"/>
    </source>
</evidence>
<protein>
    <submittedName>
        <fullName evidence="4">RNA-directed DNA polymerase from mobile element jockey-like</fullName>
    </submittedName>
</protein>
<sequence>MMDTQSKNKKSNSIKPLSSKQKQKNSLKHVPQTQKINFRIATLNIQTINQEKIVDVMEYMTTNNIDILSLAETNVNKSTLRILEHTVQDKFKLYFTTEEKKGTGIGFLVKKEFAIYVRQFQHFEGRIGFIDFYTKKKKIRIVQVYINVQDKEKPQVKRLYKQLEHWTNQCLDSFVKDIIIMGDFNAKWNEYELLDAPHWRHDIFNYFKKHFIKESTSVFCDDNSEMYTHIPNNPNHAHNKIDYIWCNLDLMLSTMNSKPQDVQPVIKTDHRMITLDLFIDDIIINKNNTQKRQTPPKTIYCYDEMQRTDGEWNWDKFNKDISEYLDDPNIKLTTNKIRGINSQKQLSQLWNLFRKAIMHSAKRNIKQKKKKLKQNRHPLYDSDLKRDLNMLKGMLNTIRRAKLNFNDRSIENRQKIITHITTLHRRSNGIRSSTLSDFISITKRHNITISNRFLRDKTFQYKDILQNTIIILESKYINATYEYKKNMMDTFIQERNQNYKTDKKKMIKSVLERPHTSLSIDKVYKNDNNEDILYTEETEVKEQTNLHFQTIAGAINCEKDLSQHPEWQDQYQPKRDVQYTIYSDLMKYPTLDEWIDNVKSLPNNKASGPSGISYEMLKNLNEDNQSFLHAFICVCMDLNDIPDEWKKATIYPIPKPKPFFANLTNTRPITLLETPRKAFISLLNRRLSRILKNNNVLKGNQFAALPGNSTFEPIRMINEIIQDAKENNKELWLLSQDLGKAYDRVNIFMLEKAMERIKIPPNFIQIISSLFKNRQNQVITAYGLTDPYNVLIGIDQGEVISPLLWCIYYDPLLCEIEQRKLGYTLEAPKIALNKFYGEDTSEETENLTISSSAYMDDTQWLAPSQNNLEKILEIADSFYKLNDIQVNKEKSELLVRYKQGRYRPKLKPHEPVTLRFGSDSIFIIPVSPRSSIRILGVYFDERNTFQSTIKRINDEINELRYKYARKRITDKHMIYIFNSVIIPRIEYWSQVKVLTNKFMDKIMNRFLSTFKKKLRLSITTPNEIFFNKIYNVKNIGDNQDQAKITNILIQINDASVLGKITHLRLKNIQHKEWLPSSLLAILPEKIVKKYRNNFLIASLNLLKNHNISLINNSIYDWLIPGGQISLLQVLEDAYFHHLLFFKKYRILFLEQILSDDGLLLSTNEIRDKFNIPTILALKWYRKVITALNTNNEILSSINRIYNTNYTNCPITTQQFSRESEADRIRKNYTSKPILLNTDNYPNYYIGTPKKNVDFDTDSFTLEHYKIDSISNNNKLEISRCQGCNNTTSTYTPLRPRRNQVQESFCNIECNISNTSILYTGQSTTATRDKHRLIPVDLNSHLHQVNNLTSSRINILTIRNTRPGSNNQLHTIDKNLLHHFEANSKLETLHIIQQHLKDEDTLSFYTDGSLINANTQASSMTAGFIRVSDTNLITHSFTTTIENWPSSLRAELFAILLVLIVSPHGCRVDINTDSQNSINIIQRIYNNPTFSIRDYFRLPNNNIVINNIVSIIKAKNLTLRFNKVKAHNNNYFNELIDQECKAAHYDSTPALIIKQHYFDNIKFIPQWGSIPIERKLRKFITDSSNIKNYLSFLHLPQNYKYKDIVDWDITLWILCNNGDKAETNFEQHRKMIFKYKLLSEQLAVLEKTKRQYYDIYQDSDCPLCAEEKETFTHICDQFDLLLYTKNFHASSITFIDIIKGFVPTTLIEWLQKYTTATQRRDLLIKAFDKLYEDSMELWKSRCEAVASIEHMCGITQYMKRSISYNTKYKEPFTSYHNINFLFDFSSLNIEYIEYINLLIRFNVAYIDLFAFDTP</sequence>
<evidence type="ECO:0000313" key="5">
    <source>
        <dbReference type="Proteomes" id="UP000615446"/>
    </source>
</evidence>
<dbReference type="InterPro" id="IPR000477">
    <property type="entry name" value="RT_dom"/>
</dbReference>
<comment type="caution">
    <text evidence="4">The sequence shown here is derived from an EMBL/GenBank/DDBJ whole genome shotgun (WGS) entry which is preliminary data.</text>
</comment>
<dbReference type="Pfam" id="PF00078">
    <property type="entry name" value="RVT_1"/>
    <property type="match status" value="1"/>
</dbReference>
<dbReference type="InterPro" id="IPR043502">
    <property type="entry name" value="DNA/RNA_pol_sf"/>
</dbReference>
<dbReference type="CDD" id="cd01650">
    <property type="entry name" value="RT_nLTR_like"/>
    <property type="match status" value="1"/>
</dbReference>
<dbReference type="SUPFAM" id="SSF53098">
    <property type="entry name" value="Ribonuclease H-like"/>
    <property type="match status" value="1"/>
</dbReference>
<feature type="region of interest" description="Disordered" evidence="1">
    <location>
        <begin position="1"/>
        <end position="30"/>
    </location>
</feature>
<dbReference type="Pfam" id="PF00075">
    <property type="entry name" value="RNase_H"/>
    <property type="match status" value="1"/>
</dbReference>
<dbReference type="InterPro" id="IPR036397">
    <property type="entry name" value="RNaseH_sf"/>
</dbReference>
<evidence type="ECO:0000313" key="4">
    <source>
        <dbReference type="EMBL" id="GES97028.1"/>
    </source>
</evidence>
<keyword evidence="4" id="KW-0548">Nucleotidyltransferase</keyword>
<dbReference type="Gene3D" id="3.30.420.10">
    <property type="entry name" value="Ribonuclease H-like superfamily/Ribonuclease H"/>
    <property type="match status" value="1"/>
</dbReference>
<keyword evidence="4" id="KW-0808">Transferase</keyword>
<dbReference type="InterPro" id="IPR005135">
    <property type="entry name" value="Endo/exonuclease/phosphatase"/>
</dbReference>
<evidence type="ECO:0000259" key="3">
    <source>
        <dbReference type="PROSITE" id="PS50879"/>
    </source>
</evidence>
<dbReference type="OrthoDB" id="2444730at2759"/>
<gene>
    <name evidence="4" type="ORF">RCL2_002361600</name>
</gene>
<dbReference type="PROSITE" id="PS50878">
    <property type="entry name" value="RT_POL"/>
    <property type="match status" value="1"/>
</dbReference>
<dbReference type="InterPro" id="IPR002156">
    <property type="entry name" value="RNaseH_domain"/>
</dbReference>
<name>A0A8H3LXZ2_9GLOM</name>
<dbReference type="Pfam" id="PF03372">
    <property type="entry name" value="Exo_endo_phos"/>
    <property type="match status" value="1"/>
</dbReference>
<dbReference type="InterPro" id="IPR012337">
    <property type="entry name" value="RNaseH-like_sf"/>
</dbReference>
<dbReference type="EMBL" id="BLAL01000254">
    <property type="protein sequence ID" value="GES97028.1"/>
    <property type="molecule type" value="Genomic_DNA"/>
</dbReference>
<dbReference type="Proteomes" id="UP000615446">
    <property type="component" value="Unassembled WGS sequence"/>
</dbReference>
<feature type="domain" description="Reverse transcriptase" evidence="2">
    <location>
        <begin position="634"/>
        <end position="939"/>
    </location>
</feature>
<feature type="domain" description="RNase H type-1" evidence="3">
    <location>
        <begin position="1397"/>
        <end position="1544"/>
    </location>
</feature>
<dbReference type="SUPFAM" id="SSF56672">
    <property type="entry name" value="DNA/RNA polymerases"/>
    <property type="match status" value="1"/>
</dbReference>
<dbReference type="GO" id="GO:0004523">
    <property type="term" value="F:RNA-DNA hybrid ribonuclease activity"/>
    <property type="evidence" value="ECO:0007669"/>
    <property type="project" value="InterPro"/>
</dbReference>
<dbReference type="GO" id="GO:0003964">
    <property type="term" value="F:RNA-directed DNA polymerase activity"/>
    <property type="evidence" value="ECO:0007669"/>
    <property type="project" value="UniProtKB-KW"/>
</dbReference>
<dbReference type="Gene3D" id="3.60.10.10">
    <property type="entry name" value="Endonuclease/exonuclease/phosphatase"/>
    <property type="match status" value="1"/>
</dbReference>
<reference evidence="4" key="1">
    <citation type="submission" date="2019-10" db="EMBL/GenBank/DDBJ databases">
        <title>Conservation and host-specific expression of non-tandemly repeated heterogenous ribosome RNA gene in arbuscular mycorrhizal fungi.</title>
        <authorList>
            <person name="Maeda T."/>
            <person name="Kobayashi Y."/>
            <person name="Nakagawa T."/>
            <person name="Ezawa T."/>
            <person name="Yamaguchi K."/>
            <person name="Bino T."/>
            <person name="Nishimoto Y."/>
            <person name="Shigenobu S."/>
            <person name="Kawaguchi M."/>
        </authorList>
    </citation>
    <scope>NUCLEOTIDE SEQUENCE</scope>
    <source>
        <strain evidence="4">HR1</strain>
    </source>
</reference>
<keyword evidence="4" id="KW-0695">RNA-directed DNA polymerase</keyword>